<evidence type="ECO:0000256" key="1">
    <source>
        <dbReference type="ARBA" id="ARBA00001974"/>
    </source>
</evidence>
<organism evidence="8 9">
    <name type="scientific">Cellulomonas fengjieae</name>
    <dbReference type="NCBI Taxonomy" id="2819978"/>
    <lineage>
        <taxon>Bacteria</taxon>
        <taxon>Bacillati</taxon>
        <taxon>Actinomycetota</taxon>
        <taxon>Actinomycetes</taxon>
        <taxon>Micrococcales</taxon>
        <taxon>Cellulomonadaceae</taxon>
        <taxon>Cellulomonas</taxon>
    </lineage>
</organism>
<evidence type="ECO:0000256" key="3">
    <source>
        <dbReference type="ARBA" id="ARBA00022630"/>
    </source>
</evidence>
<reference evidence="8 9" key="1">
    <citation type="submission" date="2021-03" db="EMBL/GenBank/DDBJ databases">
        <title>novel species in genus Cellulomonas.</title>
        <authorList>
            <person name="Zhang G."/>
        </authorList>
    </citation>
    <scope>NUCLEOTIDE SEQUENCE [LARGE SCALE GENOMIC DNA]</scope>
    <source>
        <strain evidence="9">zg-ZUI188</strain>
    </source>
</reference>
<sequence>MGVADMELELGIAVDAGPDAGPLAQRAEAAGLDLVVVREGAARLDPWTTAAWVAGSTGRIPVGVSHGPAGPAGYPAVVAKARQSLDVLSGPRLIDAEPGWVVAPAGAHVAELRDLARTGLPVVVPVTAVEDVDRVAALAGDRSGGPRRSAAARSRRRDGIDYDGVPETLRDTAVEPGDRGYRAVSSNYLRGGAPGLVLRPRTPEQVADAVAFARHHPHVPLGVRSGGHGISGRSTNDGGLVIDVGAMSSIEVLDVDRRLVRIGPGATWKQVAAALDPYGWALGSGDYGGVGVGGLATAGGIGYLSRAHGLTVDHLRAVELVLADGSLVRAAAHERPDLFWAVRGAGANFGIATAFEFEVDEVGDVGYAILALVTPDIEASLLRFGELATQAPRDTTVFLVTGRPRHGQSVIQLYAMVDSSDADVIVGRLTPFLELGDLAQQEVAVTRYAGVMARAHDVGPDGHQGTGEPVSRSAFAPRMTPELAHDLGELLRTGRVFFLQLRTMGGAIADVPSAETAFAHRSPDFQLTAMGTEHASLDPAFDRLAHHFDGLYLSFETDLRPERLADAFPPLVLSRLRDAKRRYDPDNLFRDNFTVDPLGGRPKESS</sequence>
<dbReference type="InterPro" id="IPR016166">
    <property type="entry name" value="FAD-bd_PCMH"/>
</dbReference>
<evidence type="ECO:0000259" key="7">
    <source>
        <dbReference type="PROSITE" id="PS51387"/>
    </source>
</evidence>
<gene>
    <name evidence="8" type="ORF">J4035_10935</name>
</gene>
<dbReference type="EMBL" id="JAGFBM010000005">
    <property type="protein sequence ID" value="MBO3085155.1"/>
    <property type="molecule type" value="Genomic_DNA"/>
</dbReference>
<proteinExistence type="inferred from homology"/>
<evidence type="ECO:0000256" key="4">
    <source>
        <dbReference type="ARBA" id="ARBA00022827"/>
    </source>
</evidence>
<dbReference type="InterPro" id="IPR006094">
    <property type="entry name" value="Oxid_FAD_bind_N"/>
</dbReference>
<dbReference type="InterPro" id="IPR016167">
    <property type="entry name" value="FAD-bd_PCMH_sub1"/>
</dbReference>
<dbReference type="InterPro" id="IPR036318">
    <property type="entry name" value="FAD-bd_PCMH-like_sf"/>
</dbReference>
<comment type="cofactor">
    <cofactor evidence="1">
        <name>FAD</name>
        <dbReference type="ChEBI" id="CHEBI:57692"/>
    </cofactor>
</comment>
<dbReference type="Gene3D" id="3.30.43.10">
    <property type="entry name" value="Uridine Diphospho-n-acetylenolpyruvylglucosamine Reductase, domain 2"/>
    <property type="match status" value="1"/>
</dbReference>
<accession>A0ABS3SHC7</accession>
<feature type="domain" description="FAD-binding PCMH-type" evidence="7">
    <location>
        <begin position="189"/>
        <end position="362"/>
    </location>
</feature>
<dbReference type="Gene3D" id="3.40.462.20">
    <property type="match status" value="1"/>
</dbReference>
<dbReference type="PANTHER" id="PTHR42973">
    <property type="entry name" value="BINDING OXIDOREDUCTASE, PUTATIVE (AFU_ORTHOLOGUE AFUA_1G17690)-RELATED"/>
    <property type="match status" value="1"/>
</dbReference>
<protein>
    <submittedName>
        <fullName evidence="8">FAD-binding protein</fullName>
    </submittedName>
</protein>
<evidence type="ECO:0000256" key="6">
    <source>
        <dbReference type="SAM" id="MobiDB-lite"/>
    </source>
</evidence>
<keyword evidence="3" id="KW-0285">Flavoprotein</keyword>
<keyword evidence="9" id="KW-1185">Reference proteome</keyword>
<dbReference type="Gene3D" id="3.30.465.10">
    <property type="match status" value="1"/>
</dbReference>
<dbReference type="SUPFAM" id="SSF51679">
    <property type="entry name" value="Bacterial luciferase-like"/>
    <property type="match status" value="1"/>
</dbReference>
<comment type="caution">
    <text evidence="8">The sequence shown here is derived from an EMBL/GenBank/DDBJ whole genome shotgun (WGS) entry which is preliminary data.</text>
</comment>
<dbReference type="InterPro" id="IPR036661">
    <property type="entry name" value="Luciferase-like_sf"/>
</dbReference>
<dbReference type="Gene3D" id="3.20.20.30">
    <property type="entry name" value="Luciferase-like domain"/>
    <property type="match status" value="1"/>
</dbReference>
<name>A0ABS3SHC7_9CELL</name>
<dbReference type="InterPro" id="IPR016169">
    <property type="entry name" value="FAD-bd_PCMH_sub2"/>
</dbReference>
<evidence type="ECO:0000256" key="5">
    <source>
        <dbReference type="ARBA" id="ARBA00023002"/>
    </source>
</evidence>
<dbReference type="InterPro" id="IPR050416">
    <property type="entry name" value="FAD-linked_Oxidoreductase"/>
</dbReference>
<dbReference type="PANTHER" id="PTHR42973:SF39">
    <property type="entry name" value="FAD-BINDING PCMH-TYPE DOMAIN-CONTAINING PROTEIN"/>
    <property type="match status" value="1"/>
</dbReference>
<keyword evidence="4" id="KW-0274">FAD</keyword>
<feature type="region of interest" description="Disordered" evidence="6">
    <location>
        <begin position="140"/>
        <end position="164"/>
    </location>
</feature>
<dbReference type="Pfam" id="PF01565">
    <property type="entry name" value="FAD_binding_4"/>
    <property type="match status" value="1"/>
</dbReference>
<evidence type="ECO:0000256" key="2">
    <source>
        <dbReference type="ARBA" id="ARBA00005466"/>
    </source>
</evidence>
<evidence type="ECO:0000313" key="9">
    <source>
        <dbReference type="Proteomes" id="UP000678317"/>
    </source>
</evidence>
<dbReference type="SUPFAM" id="SSF56176">
    <property type="entry name" value="FAD-binding/transporter-associated domain-like"/>
    <property type="match status" value="1"/>
</dbReference>
<dbReference type="PROSITE" id="PS51387">
    <property type="entry name" value="FAD_PCMH"/>
    <property type="match status" value="1"/>
</dbReference>
<keyword evidence="5" id="KW-0560">Oxidoreductase</keyword>
<dbReference type="Proteomes" id="UP000678317">
    <property type="component" value="Unassembled WGS sequence"/>
</dbReference>
<evidence type="ECO:0000313" key="8">
    <source>
        <dbReference type="EMBL" id="MBO3085155.1"/>
    </source>
</evidence>
<comment type="similarity">
    <text evidence="2">Belongs to the oxygen-dependent FAD-linked oxidoreductase family.</text>
</comment>